<gene>
    <name evidence="2" type="ORF">LX32DRAFT_646592</name>
</gene>
<accession>A0AAD9H383</accession>
<comment type="caution">
    <text evidence="2">The sequence shown here is derived from an EMBL/GenBank/DDBJ whole genome shotgun (WGS) entry which is preliminary data.</text>
</comment>
<evidence type="ECO:0000256" key="1">
    <source>
        <dbReference type="SAM" id="SignalP"/>
    </source>
</evidence>
<proteinExistence type="predicted"/>
<organism evidence="2 3">
    <name type="scientific">Colletotrichum zoysiae</name>
    <dbReference type="NCBI Taxonomy" id="1216348"/>
    <lineage>
        <taxon>Eukaryota</taxon>
        <taxon>Fungi</taxon>
        <taxon>Dikarya</taxon>
        <taxon>Ascomycota</taxon>
        <taxon>Pezizomycotina</taxon>
        <taxon>Sordariomycetes</taxon>
        <taxon>Hypocreomycetidae</taxon>
        <taxon>Glomerellales</taxon>
        <taxon>Glomerellaceae</taxon>
        <taxon>Colletotrichum</taxon>
        <taxon>Colletotrichum graminicola species complex</taxon>
    </lineage>
</organism>
<feature type="signal peptide" evidence="1">
    <location>
        <begin position="1"/>
        <end position="16"/>
    </location>
</feature>
<evidence type="ECO:0000313" key="3">
    <source>
        <dbReference type="Proteomes" id="UP001232148"/>
    </source>
</evidence>
<evidence type="ECO:0000313" key="2">
    <source>
        <dbReference type="EMBL" id="KAK2021263.1"/>
    </source>
</evidence>
<reference evidence="2" key="1">
    <citation type="submission" date="2021-06" db="EMBL/GenBank/DDBJ databases">
        <title>Comparative genomics, transcriptomics and evolutionary studies reveal genomic signatures of adaptation to plant cell wall in hemibiotrophic fungi.</title>
        <authorList>
            <consortium name="DOE Joint Genome Institute"/>
            <person name="Baroncelli R."/>
            <person name="Diaz J.F."/>
            <person name="Benocci T."/>
            <person name="Peng M."/>
            <person name="Battaglia E."/>
            <person name="Haridas S."/>
            <person name="Andreopoulos W."/>
            <person name="Labutti K."/>
            <person name="Pangilinan J."/>
            <person name="Floch G.L."/>
            <person name="Makela M.R."/>
            <person name="Henrissat B."/>
            <person name="Grigoriev I.V."/>
            <person name="Crouch J.A."/>
            <person name="De Vries R.P."/>
            <person name="Sukno S.A."/>
            <person name="Thon M.R."/>
        </authorList>
    </citation>
    <scope>NUCLEOTIDE SEQUENCE</scope>
    <source>
        <strain evidence="2">MAFF235873</strain>
    </source>
</reference>
<dbReference type="Proteomes" id="UP001232148">
    <property type="component" value="Unassembled WGS sequence"/>
</dbReference>
<dbReference type="EMBL" id="MU843120">
    <property type="protein sequence ID" value="KAK2021263.1"/>
    <property type="molecule type" value="Genomic_DNA"/>
</dbReference>
<dbReference type="AlphaFoldDB" id="A0AAD9H383"/>
<protein>
    <submittedName>
        <fullName evidence="2">Uncharacterized protein</fullName>
    </submittedName>
</protein>
<keyword evidence="1" id="KW-0732">Signal</keyword>
<name>A0AAD9H383_9PEZI</name>
<sequence length="87" mass="9416">MRLSLLVTIFAASALAAPQDYACVCKKGLEKTRRVCQHRVAGGKMMGDACHINLWDTHTFTNACGRRRGGHCEPRMSAGGTSTKPLP</sequence>
<feature type="chain" id="PRO_5042274043" evidence="1">
    <location>
        <begin position="17"/>
        <end position="87"/>
    </location>
</feature>
<keyword evidence="3" id="KW-1185">Reference proteome</keyword>